<feature type="active site" description="Proton donor/acceptor" evidence="3">
    <location>
        <position position="448"/>
    </location>
</feature>
<evidence type="ECO:0000313" key="6">
    <source>
        <dbReference type="Proteomes" id="UP001530293"/>
    </source>
</evidence>
<evidence type="ECO:0000256" key="1">
    <source>
        <dbReference type="ARBA" id="ARBA00001947"/>
    </source>
</evidence>
<sequence length="535" mass="59769">MLVRPTTSSWNKFLILIPSSSSSVLLVLLLVASVLCGSDTMAKAFSPAVKVGITASHDGGNIEVLSIGEPIISGRTAKVTVLVNIKPDVYTELEKIAHMQFFSFRAFVSGLHSRGDGGKSGELDNSIDLLSVEYIVDNAHAVSYPKAWSGTTVCYTSGSLDQCDDDSWRRNLSTKYVDGRLSWTHVHTANGPTFFSYWPLYTYNRHLKLIADCSSQISTRGSAFKEYNPFIESLGQTVEGREIECISIGNGKLSAWIQHRQHPGEPMAEFFAEGLLHRLFGVCKDGELDEAVKNLLDHYRLYIIPNMCPDGSVLGHLRTNSVGANLNREWANAPTNDGYEAPTMERSPEVYAVLSKMDAIGCDFFLDVHGDEELPFVFFSGAEKTPVWGERIMHLHGYFIESYVRANSDVQKIIGYPPPESEDDAMKYMHVATNQVSNRFKCLGLTLEMPFKDCETNPDPDKGFSPERAKSLGRNLVEVLNDVQPYLRAEGQFWNAFSSENEYVIPTDNYREEGFVMLKKRYYSDVRGYEAAPNS</sequence>
<protein>
    <recommendedName>
        <fullName evidence="4">Peptidase M14 domain-containing protein</fullName>
    </recommendedName>
</protein>
<dbReference type="AlphaFoldDB" id="A0ABD3NAE0"/>
<evidence type="ECO:0000313" key="5">
    <source>
        <dbReference type="EMBL" id="KAL3771532.1"/>
    </source>
</evidence>
<comment type="caution">
    <text evidence="5">The sequence shown here is derived from an EMBL/GenBank/DDBJ whole genome shotgun (WGS) entry which is preliminary data.</text>
</comment>
<evidence type="ECO:0000259" key="4">
    <source>
        <dbReference type="PROSITE" id="PS52035"/>
    </source>
</evidence>
<dbReference type="InterPro" id="IPR040626">
    <property type="entry name" value="Pepdidase_M14_N"/>
</dbReference>
<dbReference type="PANTHER" id="PTHR12756">
    <property type="entry name" value="CYTOSOLIC CARBOXYPEPTIDASE"/>
    <property type="match status" value="1"/>
</dbReference>
<dbReference type="Pfam" id="PF18027">
    <property type="entry name" value="Pepdidase_M14_N"/>
    <property type="match status" value="1"/>
</dbReference>
<gene>
    <name evidence="5" type="ORF">ACHAWU_003707</name>
</gene>
<keyword evidence="6" id="KW-1185">Reference proteome</keyword>
<dbReference type="Gene3D" id="2.60.40.3120">
    <property type="match status" value="1"/>
</dbReference>
<dbReference type="Pfam" id="PF00246">
    <property type="entry name" value="Peptidase_M14"/>
    <property type="match status" value="1"/>
</dbReference>
<dbReference type="CDD" id="cd06234">
    <property type="entry name" value="M14_PaCCP-like"/>
    <property type="match status" value="1"/>
</dbReference>
<dbReference type="InterPro" id="IPR000834">
    <property type="entry name" value="Peptidase_M14"/>
</dbReference>
<reference evidence="5 6" key="1">
    <citation type="submission" date="2024-10" db="EMBL/GenBank/DDBJ databases">
        <title>Updated reference genomes for cyclostephanoid diatoms.</title>
        <authorList>
            <person name="Roberts W.R."/>
            <person name="Alverson A.J."/>
        </authorList>
    </citation>
    <scope>NUCLEOTIDE SEQUENCE [LARGE SCALE GENOMIC DNA]</scope>
    <source>
        <strain evidence="5 6">AJA232-27</strain>
    </source>
</reference>
<dbReference type="PROSITE" id="PS52035">
    <property type="entry name" value="PEPTIDASE_M14"/>
    <property type="match status" value="1"/>
</dbReference>
<organism evidence="5 6">
    <name type="scientific">Discostella pseudostelligera</name>
    <dbReference type="NCBI Taxonomy" id="259834"/>
    <lineage>
        <taxon>Eukaryota</taxon>
        <taxon>Sar</taxon>
        <taxon>Stramenopiles</taxon>
        <taxon>Ochrophyta</taxon>
        <taxon>Bacillariophyta</taxon>
        <taxon>Coscinodiscophyceae</taxon>
        <taxon>Thalassiosirophycidae</taxon>
        <taxon>Stephanodiscales</taxon>
        <taxon>Stephanodiscaceae</taxon>
        <taxon>Discostella</taxon>
    </lineage>
</organism>
<dbReference type="SUPFAM" id="SSF53187">
    <property type="entry name" value="Zn-dependent exopeptidases"/>
    <property type="match status" value="1"/>
</dbReference>
<comment type="cofactor">
    <cofactor evidence="1">
        <name>Zn(2+)</name>
        <dbReference type="ChEBI" id="CHEBI:29105"/>
    </cofactor>
</comment>
<dbReference type="SMART" id="SM00631">
    <property type="entry name" value="Zn_pept"/>
    <property type="match status" value="1"/>
</dbReference>
<dbReference type="Proteomes" id="UP001530293">
    <property type="component" value="Unassembled WGS sequence"/>
</dbReference>
<evidence type="ECO:0000256" key="3">
    <source>
        <dbReference type="PROSITE-ProRule" id="PRU01379"/>
    </source>
</evidence>
<feature type="domain" description="Peptidase M14" evidence="4">
    <location>
        <begin position="199"/>
        <end position="487"/>
    </location>
</feature>
<accession>A0ABD3NAE0</accession>
<dbReference type="EMBL" id="JALLBG020000023">
    <property type="protein sequence ID" value="KAL3771532.1"/>
    <property type="molecule type" value="Genomic_DNA"/>
</dbReference>
<dbReference type="Gene3D" id="3.40.630.10">
    <property type="entry name" value="Zn peptidases"/>
    <property type="match status" value="1"/>
</dbReference>
<name>A0ABD3NAE0_9STRA</name>
<proteinExistence type="inferred from homology"/>
<evidence type="ECO:0000256" key="2">
    <source>
        <dbReference type="ARBA" id="ARBA00005988"/>
    </source>
</evidence>
<comment type="similarity">
    <text evidence="2 3">Belongs to the peptidase M14 family.</text>
</comment>
<dbReference type="PANTHER" id="PTHR12756:SF11">
    <property type="entry name" value="CYTOSOLIC CARBOXYPEPTIDASE 1"/>
    <property type="match status" value="1"/>
</dbReference>
<dbReference type="InterPro" id="IPR050821">
    <property type="entry name" value="Cytosolic_carboxypeptidase"/>
</dbReference>